<evidence type="ECO:0000313" key="3">
    <source>
        <dbReference type="Proteomes" id="UP000829685"/>
    </source>
</evidence>
<evidence type="ECO:0000313" key="2">
    <source>
        <dbReference type="EMBL" id="KAI1847452.1"/>
    </source>
</evidence>
<name>A0A9P9W7H5_9PEZI</name>
<evidence type="ECO:0000256" key="1">
    <source>
        <dbReference type="SAM" id="MobiDB-lite"/>
    </source>
</evidence>
<organism evidence="2 3">
    <name type="scientific">Neoarthrinium moseri</name>
    <dbReference type="NCBI Taxonomy" id="1658444"/>
    <lineage>
        <taxon>Eukaryota</taxon>
        <taxon>Fungi</taxon>
        <taxon>Dikarya</taxon>
        <taxon>Ascomycota</taxon>
        <taxon>Pezizomycotina</taxon>
        <taxon>Sordariomycetes</taxon>
        <taxon>Xylariomycetidae</taxon>
        <taxon>Amphisphaeriales</taxon>
        <taxon>Apiosporaceae</taxon>
        <taxon>Neoarthrinium</taxon>
    </lineage>
</organism>
<dbReference type="AlphaFoldDB" id="A0A9P9W7H5"/>
<feature type="compositionally biased region" description="Basic residues" evidence="1">
    <location>
        <begin position="450"/>
        <end position="464"/>
    </location>
</feature>
<reference evidence="2" key="1">
    <citation type="submission" date="2021-03" db="EMBL/GenBank/DDBJ databases">
        <title>Revisited historic fungal species revealed as producer of novel bioactive compounds through whole genome sequencing and comparative genomics.</title>
        <authorList>
            <person name="Vignolle G.A."/>
            <person name="Hochenegger N."/>
            <person name="Mach R.L."/>
            <person name="Mach-Aigner A.R."/>
            <person name="Javad Rahimi M."/>
            <person name="Salim K.A."/>
            <person name="Chan C.M."/>
            <person name="Lim L.B.L."/>
            <person name="Cai F."/>
            <person name="Druzhinina I.S."/>
            <person name="U'Ren J.M."/>
            <person name="Derntl C."/>
        </authorList>
    </citation>
    <scope>NUCLEOTIDE SEQUENCE</scope>
    <source>
        <strain evidence="2">TUCIM 5799</strain>
    </source>
</reference>
<sequence length="904" mass="100811">MDELTADMDDAIVESILSQGIGLGHTLIFDDAFDVSTNLWAGDSAHVTVRDPVSGKVPNSAGGNFSSESVDSSIPTLLESPTSPLPATCDLSMLAGALDVHISDSSHTSGMTDSNSRATSLNGSWGTEYHTAHSAPTVLDTTMILGDSNTISNPCSSSRFRVTSTEAFYATDPSSHLNCSLSNSIASGSAGFHNILPDAMSYCGNQDTLSRGPGRPLEFLKFGMETSRFGTSLHTSELNKTQIADCVDADFISMDNMPYDTVTNIAFETSPSMNLIQYDCNWLWYGPNISYEVHCSKRSILTPNSQTNTISGPNATFRIIPDLSGNDGAAGPEWRQHPMRKRHRHSEIEWKEADEHIKRMYFEESHTAEEIVFALSVIHGFDAALSTIEKRCSVFGKKQKRCRSASKLPEVSKKASKVFAIVSEDLRSKTVEEKRRARLQQELEKEKHRQIQMKKGNKRAAKKRGTHMKYARPYIAGVNIGPFLRTVYIHQEELFHAIDGLVKGWFASKNRSWSIDTRHFHPPPGTAEYAAAWQLMSDQVHSLHMLFKAELYHHANYMLKEVLSGLSITAQANDPSFLVHFGGICHALAAIPTRSKGELQGNPWLGWFLRHFSRISSSALGSHPLVGVVDSMLQVWSSSPRDIKPTLALGQWKVIDTMGCLIDNTHPIILNMGSRCTKNWKSKFSASSTVHQSLHQQLCAAKRQNIQPKELAEVSLDYLYAASREKYNEPVVIHETKALLSSTTKVCRGKVDHKMLQDDAVTRAFVFSTELMATHHLETWRQPEQKENKSPNRDLSYNLVSEAIEILRRGDVQCRVRAAALSKRLSTWIKSHGERAGDRPKAILSDEKRIRVMQEKSRSKEILQSIPERRIEGSRRRIRLRGSSRWRAARKGQAAAKDLLLASL</sequence>
<comment type="caution">
    <text evidence="2">The sequence shown here is derived from an EMBL/GenBank/DDBJ whole genome shotgun (WGS) entry which is preliminary data.</text>
</comment>
<protein>
    <submittedName>
        <fullName evidence="2">Uncharacterized protein</fullName>
    </submittedName>
</protein>
<proteinExistence type="predicted"/>
<accession>A0A9P9W7H5</accession>
<dbReference type="EMBL" id="JAFIMR010000103">
    <property type="protein sequence ID" value="KAI1847452.1"/>
    <property type="molecule type" value="Genomic_DNA"/>
</dbReference>
<feature type="region of interest" description="Disordered" evidence="1">
    <location>
        <begin position="443"/>
        <end position="464"/>
    </location>
</feature>
<gene>
    <name evidence="2" type="ORF">JX265_013973</name>
</gene>
<keyword evidence="3" id="KW-1185">Reference proteome</keyword>
<dbReference type="Proteomes" id="UP000829685">
    <property type="component" value="Unassembled WGS sequence"/>
</dbReference>